<sequence>MPKKFQFKYKGNVYNASAEAFHEHGKLKYRVAFEDNLIVLHELANTIGSATGPVFIQDERKANESSLSNELIQEIGFGLEEINFFPGSFWVDYNNEEDGYFVQLIRDGNNYKVVYCYLPDIENIQLPLIIKKQTEKNRIYWQLDGANSKPNWFDEVIKEIEKHEELGFTDEQLDDI</sequence>
<dbReference type="RefSeq" id="WP_081146441.1">
    <property type="nucleotide sequence ID" value="NZ_LVYD01000024.1"/>
</dbReference>
<dbReference type="AlphaFoldDB" id="A0A1V9G4R4"/>
<protein>
    <submittedName>
        <fullName evidence="1">Uncharacterized protein</fullName>
    </submittedName>
</protein>
<dbReference type="STRING" id="1703345.A3860_17920"/>
<comment type="caution">
    <text evidence="1">The sequence shown here is derived from an EMBL/GenBank/DDBJ whole genome shotgun (WGS) entry which is preliminary data.</text>
</comment>
<reference evidence="1 2" key="1">
    <citation type="submission" date="2016-03" db="EMBL/GenBank/DDBJ databases">
        <title>Niastella vici sp. nov., isolated from farmland soil.</title>
        <authorList>
            <person name="Chen L."/>
            <person name="Wang D."/>
            <person name="Yang S."/>
            <person name="Wang G."/>
        </authorList>
    </citation>
    <scope>NUCLEOTIDE SEQUENCE [LARGE SCALE GENOMIC DNA]</scope>
    <source>
        <strain evidence="1 2">DJ57</strain>
    </source>
</reference>
<organism evidence="1 2">
    <name type="scientific">Niastella vici</name>
    <dbReference type="NCBI Taxonomy" id="1703345"/>
    <lineage>
        <taxon>Bacteria</taxon>
        <taxon>Pseudomonadati</taxon>
        <taxon>Bacteroidota</taxon>
        <taxon>Chitinophagia</taxon>
        <taxon>Chitinophagales</taxon>
        <taxon>Chitinophagaceae</taxon>
        <taxon>Niastella</taxon>
    </lineage>
</organism>
<dbReference type="Proteomes" id="UP000192796">
    <property type="component" value="Unassembled WGS sequence"/>
</dbReference>
<accession>A0A1V9G4R4</accession>
<proteinExistence type="predicted"/>
<evidence type="ECO:0000313" key="1">
    <source>
        <dbReference type="EMBL" id="OQP65542.1"/>
    </source>
</evidence>
<gene>
    <name evidence="1" type="ORF">A3860_17920</name>
</gene>
<name>A0A1V9G4R4_9BACT</name>
<evidence type="ECO:0000313" key="2">
    <source>
        <dbReference type="Proteomes" id="UP000192796"/>
    </source>
</evidence>
<dbReference type="EMBL" id="LVYD01000024">
    <property type="protein sequence ID" value="OQP65542.1"/>
    <property type="molecule type" value="Genomic_DNA"/>
</dbReference>
<keyword evidence="2" id="KW-1185">Reference proteome</keyword>